<evidence type="ECO:0000259" key="8">
    <source>
        <dbReference type="Pfam" id="PF01494"/>
    </source>
</evidence>
<sequence length="689" mass="76007">MGSLPLNPDVLVVGAGPVGLFAALRLAKAGVNVTMVEKDSGLSQLPRACMFYPQPQFALAEAGIWDAIIKGGGFRSTGLDIRLPPVSDEEGGKKPGKIVGSFPKDPKHDPTGPPVRPPAISMLNMAQPELTKVLMEKATETGRVQILFNKELVSILDDGTNGSGAVTIAVKDLNTGQIEEHVASFLVGSDGGRSKTRSLLGISFPGHTWPEKLIATDVWLENTVDSPVTTTLLMEPVHYTIITPLTPPVKGEVTKWRLTFAVDPEELKTKTEKDLLSEKYISHHYERAWAGPRPLTYKVDRAATYTIHQRLASNLRRGRCLLAGDAAHVNNVIGGLGLSNCLMESVALSDALILILKEGKPVDPVLTMYSDERRQVFQFFIDPVSSWSSKIADENLHLDSISSELPNRIGAWRGLLPFGAWLDTWIFELWAWTGCKVHHVYAISNSYVWSPFVTKLEARLRFAELRFRVDQGSMSKSPRGKIPYIEITQSNQDQPTILSDTSLIIQRLVDDDVCPDLNEPLSPIARAQDAAIRALLEDKLAFYQSSERWQDNYETMRSGVMGAIPWPIQNLIGLLAYRGVTRTLYGQGTGRFSSEELAEFRRDVWGHVNALLSETRLTAPSLQTPFWVLGGRNPSEADATVFGFIASGLGCAAAPDSKGIIKGYPVLVDYAKRIHNVYFEDYARWDEDA</sequence>
<dbReference type="GO" id="GO:0016491">
    <property type="term" value="F:oxidoreductase activity"/>
    <property type="evidence" value="ECO:0007669"/>
    <property type="project" value="UniProtKB-KW"/>
</dbReference>
<dbReference type="InterPro" id="IPR002938">
    <property type="entry name" value="FAD-bd"/>
</dbReference>
<dbReference type="PANTHER" id="PTHR43476:SF4">
    <property type="entry name" value="BLR0106 PROTEIN"/>
    <property type="match status" value="1"/>
</dbReference>
<accession>A0A010RZP2</accession>
<dbReference type="Gene3D" id="3.50.50.60">
    <property type="entry name" value="FAD/NAD(P)-binding domain"/>
    <property type="match status" value="1"/>
</dbReference>
<dbReference type="AlphaFoldDB" id="A0A010RZP2"/>
<keyword evidence="5" id="KW-0560">Oxidoreductase</keyword>
<keyword evidence="6" id="KW-0520">NAD</keyword>
<evidence type="ECO:0000313" key="10">
    <source>
        <dbReference type="EMBL" id="EXF83749.1"/>
    </source>
</evidence>
<evidence type="ECO:0000313" key="11">
    <source>
        <dbReference type="Proteomes" id="UP000020467"/>
    </source>
</evidence>
<feature type="region of interest" description="Disordered" evidence="7">
    <location>
        <begin position="85"/>
        <end position="113"/>
    </location>
</feature>
<dbReference type="SFLD" id="SFLDS00019">
    <property type="entry name" value="Glutathione_Transferase_(cytos"/>
    <property type="match status" value="1"/>
</dbReference>
<feature type="domain" description="Thioredoxin-like fold" evidence="9">
    <location>
        <begin position="451"/>
        <end position="552"/>
    </location>
</feature>
<keyword evidence="4" id="KW-0274">FAD</keyword>
<evidence type="ECO:0000256" key="1">
    <source>
        <dbReference type="ARBA" id="ARBA00006475"/>
    </source>
</evidence>
<evidence type="ECO:0000256" key="3">
    <source>
        <dbReference type="ARBA" id="ARBA00022630"/>
    </source>
</evidence>
<organism evidence="10 11">
    <name type="scientific">Colletotrichum fioriniae PJ7</name>
    <dbReference type="NCBI Taxonomy" id="1445577"/>
    <lineage>
        <taxon>Eukaryota</taxon>
        <taxon>Fungi</taxon>
        <taxon>Dikarya</taxon>
        <taxon>Ascomycota</taxon>
        <taxon>Pezizomycotina</taxon>
        <taxon>Sordariomycetes</taxon>
        <taxon>Hypocreomycetidae</taxon>
        <taxon>Glomerellales</taxon>
        <taxon>Glomerellaceae</taxon>
        <taxon>Colletotrichum</taxon>
        <taxon>Colletotrichum acutatum species complex</taxon>
    </lineage>
</organism>
<comment type="caution">
    <text evidence="10">The sequence shown here is derived from an EMBL/GenBank/DDBJ whole genome shotgun (WGS) entry which is preliminary data.</text>
</comment>
<dbReference type="InterPro" id="IPR026928">
    <property type="entry name" value="FAX/IsoI-like"/>
</dbReference>
<evidence type="ECO:0000256" key="7">
    <source>
        <dbReference type="SAM" id="MobiDB-lite"/>
    </source>
</evidence>
<dbReference type="HOGENOM" id="CLU_399551_0_0_1"/>
<evidence type="ECO:0000256" key="6">
    <source>
        <dbReference type="ARBA" id="ARBA00023027"/>
    </source>
</evidence>
<dbReference type="InterPro" id="IPR036188">
    <property type="entry name" value="FAD/NAD-bd_sf"/>
</dbReference>
<reference evidence="10 11" key="1">
    <citation type="submission" date="2014-02" db="EMBL/GenBank/DDBJ databases">
        <title>The genome sequence of Colletotrichum fioriniae PJ7.</title>
        <authorList>
            <person name="Baroncelli R."/>
            <person name="Thon M.R."/>
        </authorList>
    </citation>
    <scope>NUCLEOTIDE SEQUENCE [LARGE SCALE GENOMIC DNA]</scope>
    <source>
        <strain evidence="10 11">PJ7</strain>
    </source>
</reference>
<dbReference type="InterPro" id="IPR012336">
    <property type="entry name" value="Thioredoxin-like_fold"/>
</dbReference>
<proteinExistence type="inferred from homology"/>
<keyword evidence="11" id="KW-1185">Reference proteome</keyword>
<comment type="similarity">
    <text evidence="1">Belongs to the FAX family.</text>
</comment>
<evidence type="ECO:0000259" key="9">
    <source>
        <dbReference type="Pfam" id="PF17172"/>
    </source>
</evidence>
<name>A0A010RZP2_9PEZI</name>
<feature type="domain" description="FAD-binding" evidence="8">
    <location>
        <begin position="9"/>
        <end position="378"/>
    </location>
</feature>
<evidence type="ECO:0008006" key="12">
    <source>
        <dbReference type="Google" id="ProtNLM"/>
    </source>
</evidence>
<dbReference type="SFLD" id="SFLDG01180">
    <property type="entry name" value="SUF1"/>
    <property type="match status" value="1"/>
</dbReference>
<dbReference type="Gene3D" id="3.30.9.10">
    <property type="entry name" value="D-Amino Acid Oxidase, subunit A, domain 2"/>
    <property type="match status" value="1"/>
</dbReference>
<comment type="similarity">
    <text evidence="2">Belongs to the GST superfamily.</text>
</comment>
<dbReference type="PRINTS" id="PR00420">
    <property type="entry name" value="RNGMNOXGNASE"/>
</dbReference>
<dbReference type="Pfam" id="PF17172">
    <property type="entry name" value="GST_N_4"/>
    <property type="match status" value="1"/>
</dbReference>
<dbReference type="InterPro" id="IPR040079">
    <property type="entry name" value="Glutathione_S-Trfase"/>
</dbReference>
<evidence type="ECO:0000256" key="4">
    <source>
        <dbReference type="ARBA" id="ARBA00022827"/>
    </source>
</evidence>
<dbReference type="Proteomes" id="UP000020467">
    <property type="component" value="Unassembled WGS sequence"/>
</dbReference>
<dbReference type="GO" id="GO:0071949">
    <property type="term" value="F:FAD binding"/>
    <property type="evidence" value="ECO:0007669"/>
    <property type="project" value="InterPro"/>
</dbReference>
<dbReference type="PANTHER" id="PTHR43476">
    <property type="entry name" value="3-(3-HYDROXY-PHENYL)PROPIONATE/3-HYDROXYCINNAMIC ACID HYDROXYLASE"/>
    <property type="match status" value="1"/>
</dbReference>
<dbReference type="Pfam" id="PF01494">
    <property type="entry name" value="FAD_binding_3"/>
    <property type="match status" value="1"/>
</dbReference>
<evidence type="ECO:0000256" key="5">
    <source>
        <dbReference type="ARBA" id="ARBA00023002"/>
    </source>
</evidence>
<gene>
    <name evidence="10" type="ORF">CFIO01_01476</name>
</gene>
<dbReference type="EMBL" id="JARH01000222">
    <property type="protein sequence ID" value="EXF83749.1"/>
    <property type="molecule type" value="Genomic_DNA"/>
</dbReference>
<dbReference type="InterPro" id="IPR050631">
    <property type="entry name" value="PheA/TfdB_FAD_monoxygenase"/>
</dbReference>
<dbReference type="KEGG" id="cfj:CFIO01_01476"/>
<protein>
    <recommendedName>
        <fullName evidence="12">FAD-binding domain-containing protein</fullName>
    </recommendedName>
</protein>
<evidence type="ECO:0000256" key="2">
    <source>
        <dbReference type="ARBA" id="ARBA00007409"/>
    </source>
</evidence>
<keyword evidence="3" id="KW-0285">Flavoprotein</keyword>
<dbReference type="SFLD" id="SFLDG01200">
    <property type="entry name" value="SUF1.1"/>
    <property type="match status" value="1"/>
</dbReference>
<dbReference type="SUPFAM" id="SSF51905">
    <property type="entry name" value="FAD/NAD(P)-binding domain"/>
    <property type="match status" value="1"/>
</dbReference>
<dbReference type="eggNOG" id="KOG4244">
    <property type="taxonomic scope" value="Eukaryota"/>
</dbReference>
<dbReference type="OrthoDB" id="2096480at2759"/>